<sequence>MIENFEQLLNSYGYLAVFVGTFLEGEFALLVAGFFIKHGFLEPLPTLIFSILGALVHELIYFFLGRWKGRHFLLGNKYTKRKYRKMKSLIQKYGIFSLFIIRFMYGMRVVPMMLMGASGFNFYKFLFFNILSLIIWAVLFLYIGYLFGHVATMLFGEAKHYFFIVGMVVAVIGLLIYLISFSYKKIKA</sequence>
<dbReference type="InterPro" id="IPR032816">
    <property type="entry name" value="VTT_dom"/>
</dbReference>
<dbReference type="AlphaFoldDB" id="C4FKT1"/>
<reference evidence="3 4" key="1">
    <citation type="submission" date="2009-04" db="EMBL/GenBank/DDBJ databases">
        <authorList>
            <person name="Reysenbach A.-L."/>
            <person name="Heidelberg J.F."/>
            <person name="Nelson W.C."/>
        </authorList>
    </citation>
    <scope>NUCLEOTIDE SEQUENCE [LARGE SCALE GENOMIC DNA]</scope>
    <source>
        <strain evidence="3 4">SS-5</strain>
    </source>
</reference>
<dbReference type="OrthoDB" id="948134at2"/>
<gene>
    <name evidence="3" type="ORF">SULYE_1181</name>
</gene>
<evidence type="ECO:0000256" key="1">
    <source>
        <dbReference type="SAM" id="Phobius"/>
    </source>
</evidence>
<evidence type="ECO:0000313" key="3">
    <source>
        <dbReference type="EMBL" id="EEP60319.1"/>
    </source>
</evidence>
<feature type="transmembrane region" description="Helical" evidence="1">
    <location>
        <begin position="12"/>
        <end position="35"/>
    </location>
</feature>
<comment type="caution">
    <text evidence="3">The sequence shown here is derived from an EMBL/GenBank/DDBJ whole genome shotgun (WGS) entry which is preliminary data.</text>
</comment>
<feature type="transmembrane region" description="Helical" evidence="1">
    <location>
        <begin position="47"/>
        <end position="67"/>
    </location>
</feature>
<organism evidence="3 4">
    <name type="scientific">Sulfurihydrogenibium yellowstonense SS-5</name>
    <dbReference type="NCBI Taxonomy" id="432331"/>
    <lineage>
        <taxon>Bacteria</taxon>
        <taxon>Pseudomonadati</taxon>
        <taxon>Aquificota</taxon>
        <taxon>Aquificia</taxon>
        <taxon>Aquificales</taxon>
        <taxon>Hydrogenothermaceae</taxon>
        <taxon>Sulfurihydrogenibium</taxon>
    </lineage>
</organism>
<feature type="transmembrane region" description="Helical" evidence="1">
    <location>
        <begin position="160"/>
        <end position="183"/>
    </location>
</feature>
<evidence type="ECO:0000259" key="2">
    <source>
        <dbReference type="Pfam" id="PF09335"/>
    </source>
</evidence>
<keyword evidence="4" id="KW-1185">Reference proteome</keyword>
<dbReference type="RefSeq" id="WP_007547339.1">
    <property type="nucleotide sequence ID" value="NZ_ABZS01000114.1"/>
</dbReference>
<proteinExistence type="predicted"/>
<protein>
    <submittedName>
        <fullName evidence="3">DedA family protein</fullName>
    </submittedName>
</protein>
<feature type="transmembrane region" description="Helical" evidence="1">
    <location>
        <begin position="88"/>
        <end position="105"/>
    </location>
</feature>
<accession>C4FKT1</accession>
<dbReference type="Pfam" id="PF09335">
    <property type="entry name" value="VTT_dom"/>
    <property type="match status" value="1"/>
</dbReference>
<keyword evidence="1" id="KW-0472">Membrane</keyword>
<dbReference type="GO" id="GO:0005886">
    <property type="term" value="C:plasma membrane"/>
    <property type="evidence" value="ECO:0007669"/>
    <property type="project" value="TreeGrafter"/>
</dbReference>
<keyword evidence="1" id="KW-1133">Transmembrane helix</keyword>
<dbReference type="Proteomes" id="UP000005540">
    <property type="component" value="Unassembled WGS sequence"/>
</dbReference>
<dbReference type="PANTHER" id="PTHR42709:SF2">
    <property type="entry name" value="INNER MEMBRANE PROTEIN YOHD"/>
    <property type="match status" value="1"/>
</dbReference>
<keyword evidence="1" id="KW-0812">Transmembrane</keyword>
<dbReference type="EMBL" id="ABZS01000114">
    <property type="protein sequence ID" value="EEP60319.1"/>
    <property type="molecule type" value="Genomic_DNA"/>
</dbReference>
<feature type="domain" description="VTT" evidence="2">
    <location>
        <begin position="26"/>
        <end position="146"/>
    </location>
</feature>
<feature type="transmembrane region" description="Helical" evidence="1">
    <location>
        <begin position="125"/>
        <end position="148"/>
    </location>
</feature>
<evidence type="ECO:0000313" key="4">
    <source>
        <dbReference type="Proteomes" id="UP000005540"/>
    </source>
</evidence>
<name>C4FKT1_9AQUI</name>
<dbReference type="PANTHER" id="PTHR42709">
    <property type="entry name" value="ALKALINE PHOSPHATASE LIKE PROTEIN"/>
    <property type="match status" value="1"/>
</dbReference>
<dbReference type="InterPro" id="IPR051311">
    <property type="entry name" value="DedA_domain"/>
</dbReference>